<evidence type="ECO:0000256" key="5">
    <source>
        <dbReference type="ARBA" id="ARBA00051722"/>
    </source>
</evidence>
<keyword evidence="7" id="KW-1133">Transmembrane helix</keyword>
<protein>
    <recommendedName>
        <fullName evidence="2">protein-tyrosine-phosphatase</fullName>
        <ecNumber evidence="2">3.1.3.48</ecNumber>
    </recommendedName>
</protein>
<evidence type="ECO:0000256" key="6">
    <source>
        <dbReference type="SAM" id="MobiDB-lite"/>
    </source>
</evidence>
<dbReference type="OrthoDB" id="6118243at2759"/>
<feature type="domain" description="Tyrosine specific protein phosphatases" evidence="9">
    <location>
        <begin position="786"/>
        <end position="858"/>
    </location>
</feature>
<dbReference type="InterPro" id="IPR000387">
    <property type="entry name" value="Tyr_Pase_dom"/>
</dbReference>
<dbReference type="FunFam" id="3.90.190.10:FF:000102">
    <property type="entry name" value="Receptor-type tyrosine-protein phosphatase"/>
    <property type="match status" value="1"/>
</dbReference>
<dbReference type="AlphaFoldDB" id="A0A2T7NT82"/>
<dbReference type="GO" id="GO:0004725">
    <property type="term" value="F:protein tyrosine phosphatase activity"/>
    <property type="evidence" value="ECO:0007669"/>
    <property type="project" value="UniProtKB-EC"/>
</dbReference>
<dbReference type="SUPFAM" id="SSF52799">
    <property type="entry name" value="(Phosphotyrosine protein) phosphatases II"/>
    <property type="match status" value="2"/>
</dbReference>
<dbReference type="InterPro" id="IPR003595">
    <property type="entry name" value="Tyr_Pase_cat"/>
</dbReference>
<dbReference type="InterPro" id="IPR002049">
    <property type="entry name" value="LE_dom"/>
</dbReference>
<evidence type="ECO:0000256" key="7">
    <source>
        <dbReference type="SAM" id="Phobius"/>
    </source>
</evidence>
<keyword evidence="7" id="KW-0812">Transmembrane</keyword>
<dbReference type="InterPro" id="IPR016130">
    <property type="entry name" value="Tyr_Pase_AS"/>
</dbReference>
<dbReference type="InterPro" id="IPR000742">
    <property type="entry name" value="EGF"/>
</dbReference>
<dbReference type="InterPro" id="IPR000242">
    <property type="entry name" value="PTP_cat"/>
</dbReference>
<reference evidence="10 11" key="1">
    <citation type="submission" date="2018-04" db="EMBL/GenBank/DDBJ databases">
        <title>The genome of golden apple snail Pomacea canaliculata provides insight into stress tolerance and invasive adaptation.</title>
        <authorList>
            <person name="Liu C."/>
            <person name="Liu B."/>
            <person name="Ren Y."/>
            <person name="Zhang Y."/>
            <person name="Wang H."/>
            <person name="Li S."/>
            <person name="Jiang F."/>
            <person name="Yin L."/>
            <person name="Zhang G."/>
            <person name="Qian W."/>
            <person name="Fan W."/>
        </authorList>
    </citation>
    <scope>NUCLEOTIDE SEQUENCE [LARGE SCALE GENOMIC DNA]</scope>
    <source>
        <strain evidence="10">SZHN2017</strain>
        <tissue evidence="10">Muscle</tissue>
    </source>
</reference>
<dbReference type="InterPro" id="IPR050348">
    <property type="entry name" value="Protein-Tyr_Phosphatase"/>
</dbReference>
<feature type="region of interest" description="Disordered" evidence="6">
    <location>
        <begin position="491"/>
        <end position="527"/>
    </location>
</feature>
<organism evidence="10 11">
    <name type="scientific">Pomacea canaliculata</name>
    <name type="common">Golden apple snail</name>
    <dbReference type="NCBI Taxonomy" id="400727"/>
    <lineage>
        <taxon>Eukaryota</taxon>
        <taxon>Metazoa</taxon>
        <taxon>Spiralia</taxon>
        <taxon>Lophotrochozoa</taxon>
        <taxon>Mollusca</taxon>
        <taxon>Gastropoda</taxon>
        <taxon>Caenogastropoda</taxon>
        <taxon>Architaenioglossa</taxon>
        <taxon>Ampullarioidea</taxon>
        <taxon>Ampullariidae</taxon>
        <taxon>Pomacea</taxon>
    </lineage>
</organism>
<dbReference type="CDD" id="cd00055">
    <property type="entry name" value="EGF_Lam"/>
    <property type="match status" value="1"/>
</dbReference>
<dbReference type="InterPro" id="IPR029021">
    <property type="entry name" value="Prot-tyrosine_phosphatase-like"/>
</dbReference>
<evidence type="ECO:0000256" key="4">
    <source>
        <dbReference type="ARBA" id="ARBA00022912"/>
    </source>
</evidence>
<evidence type="ECO:0000256" key="3">
    <source>
        <dbReference type="ARBA" id="ARBA00022801"/>
    </source>
</evidence>
<evidence type="ECO:0000256" key="1">
    <source>
        <dbReference type="ARBA" id="ARBA00009580"/>
    </source>
</evidence>
<comment type="caution">
    <text evidence="10">The sequence shown here is derived from an EMBL/GenBank/DDBJ whole genome shotgun (WGS) entry which is preliminary data.</text>
</comment>
<proteinExistence type="inferred from homology"/>
<dbReference type="Gene3D" id="3.90.190.10">
    <property type="entry name" value="Protein tyrosine phosphatase superfamily"/>
    <property type="match status" value="2"/>
</dbReference>
<feature type="compositionally biased region" description="Basic and acidic residues" evidence="6">
    <location>
        <begin position="492"/>
        <end position="509"/>
    </location>
</feature>
<dbReference type="Pfam" id="PF00102">
    <property type="entry name" value="Y_phosphatase"/>
    <property type="match status" value="2"/>
</dbReference>
<dbReference type="Gene3D" id="2.170.300.10">
    <property type="entry name" value="Tie2 ligand-binding domain superfamily"/>
    <property type="match status" value="2"/>
</dbReference>
<evidence type="ECO:0000313" key="11">
    <source>
        <dbReference type="Proteomes" id="UP000245119"/>
    </source>
</evidence>
<dbReference type="PROSITE" id="PS50056">
    <property type="entry name" value="TYR_PHOSPHATASE_2"/>
    <property type="match status" value="1"/>
</dbReference>
<dbReference type="SMART" id="SM00181">
    <property type="entry name" value="EGF"/>
    <property type="match status" value="5"/>
</dbReference>
<dbReference type="Gene3D" id="2.60.120.260">
    <property type="entry name" value="Galactose-binding domain-like"/>
    <property type="match status" value="1"/>
</dbReference>
<evidence type="ECO:0000259" key="9">
    <source>
        <dbReference type="PROSITE" id="PS50056"/>
    </source>
</evidence>
<keyword evidence="3" id="KW-0378">Hydrolase</keyword>
<comment type="catalytic activity">
    <reaction evidence="5">
        <text>O-phospho-L-tyrosyl-[protein] + H2O = L-tyrosyl-[protein] + phosphate</text>
        <dbReference type="Rhea" id="RHEA:10684"/>
        <dbReference type="Rhea" id="RHEA-COMP:10136"/>
        <dbReference type="Rhea" id="RHEA-COMP:20101"/>
        <dbReference type="ChEBI" id="CHEBI:15377"/>
        <dbReference type="ChEBI" id="CHEBI:43474"/>
        <dbReference type="ChEBI" id="CHEBI:46858"/>
        <dbReference type="ChEBI" id="CHEBI:61978"/>
        <dbReference type="EC" id="3.1.3.48"/>
    </reaction>
</comment>
<keyword evidence="4" id="KW-0904">Protein phosphatase</keyword>
<dbReference type="PROSITE" id="PS00383">
    <property type="entry name" value="TYR_PHOSPHATASE_1"/>
    <property type="match status" value="1"/>
</dbReference>
<accession>A0A2T7NT82</accession>
<evidence type="ECO:0000313" key="10">
    <source>
        <dbReference type="EMBL" id="PVD24387.1"/>
    </source>
</evidence>
<feature type="domain" description="Tyrosine-protein phosphatase" evidence="8">
    <location>
        <begin position="897"/>
        <end position="1030"/>
    </location>
</feature>
<dbReference type="STRING" id="400727.A0A2T7NT82"/>
<evidence type="ECO:0000259" key="8">
    <source>
        <dbReference type="PROSITE" id="PS50055"/>
    </source>
</evidence>
<dbReference type="PRINTS" id="PR00700">
    <property type="entry name" value="PRTYPHPHTASE"/>
</dbReference>
<evidence type="ECO:0000256" key="2">
    <source>
        <dbReference type="ARBA" id="ARBA00013064"/>
    </source>
</evidence>
<dbReference type="SMART" id="SM00194">
    <property type="entry name" value="PTPc"/>
    <property type="match status" value="1"/>
</dbReference>
<feature type="transmembrane region" description="Helical" evidence="7">
    <location>
        <begin position="460"/>
        <end position="484"/>
    </location>
</feature>
<comment type="similarity">
    <text evidence="1">Belongs to the protein-tyrosine phosphatase family.</text>
</comment>
<dbReference type="EMBL" id="PZQS01000009">
    <property type="protein sequence ID" value="PVD24387.1"/>
    <property type="molecule type" value="Genomic_DNA"/>
</dbReference>
<name>A0A2T7NT82_POMCA</name>
<dbReference type="PANTHER" id="PTHR19134">
    <property type="entry name" value="RECEPTOR-TYPE TYROSINE-PROTEIN PHOSPHATASE"/>
    <property type="match status" value="1"/>
</dbReference>
<keyword evidence="11" id="KW-1185">Reference proteome</keyword>
<feature type="compositionally biased region" description="Polar residues" evidence="6">
    <location>
        <begin position="510"/>
        <end position="520"/>
    </location>
</feature>
<feature type="domain" description="Tyrosine-protein phosphatase" evidence="8">
    <location>
        <begin position="610"/>
        <end position="867"/>
    </location>
</feature>
<gene>
    <name evidence="10" type="ORF">C0Q70_14869</name>
</gene>
<dbReference type="PROSITE" id="PS50055">
    <property type="entry name" value="TYR_PHOSPHATASE_PTP"/>
    <property type="match status" value="2"/>
</dbReference>
<dbReference type="SMART" id="SM00404">
    <property type="entry name" value="PTPc_motif"/>
    <property type="match status" value="1"/>
</dbReference>
<dbReference type="EC" id="3.1.3.48" evidence="2"/>
<keyword evidence="7" id="KW-0472">Membrane</keyword>
<sequence length="1058" mass="115934">MGGVRGGVETVLTHTDPPLELKYKPGDSLTCSCKDSSGCLGNNSCLPSPTECKLASDRLNGVTLYVDQQQCDTVKNGNQLVVNVTCSPPVRGQNVILRKNTNLLQFCELEVWGKDVKMDFMELSATRRVDIVETSPVTKQVEHVHPDVWKAGRENFAILVRSHQYGGTNTVMTCSPGSYGPGCTQSCGECKDGNTTCNITTGVCENGCHTGYVAPYCNQTCRKGYYGDDCIYTCGNCTAGSTCNFETGVCPSGCDSGFLRPFCNETCVQGFYGTDCNNTCGQCVDRNTCEPATGVCSSGCLAGYQPPYCNETCSGGYYGINCSLPCGKCADNTTCDHVNGTCNKGCQGSLQPPYCSEKCNKGYYGNNCNHTCAKCAGPDTCDPNNGDCPSGCQSGYQGPACDEKCAAGFYGDQCNHTCGKCAAASTCEHDTGLCLGECQSGYQGDRCDSLKEGDGGGSPAVAGGIAAAVILPLIVIAVVVFFVIRHKRRSGRKPEAGAAPHEEPIRNKNDYSSLSPSTAADKNKPSALVKPIVKKAPAHDKHSTHNVSDNIYMNVTSQPAADVTDEPVEYGEADDNLYTNDNLYATYRASGPLLDSVQRTLVDLLASDELPGQFKDLPKGLTDTHEAAKLQANIKKNRYTSVVPYDYNRVILNDDYTEGTATDYVNASYITGFNQEKKYIATQGPRDHTIDDFWRMVWQENVTQIVMLTNTIEGGQNKCAEYWPAPDTTVTYGPVTVVGVDVQRRANFIVRTFVIKTNHNQEEREVEQYHFLAWPDHGVPTTTSLLNFWRFARSRAPHTPPPPVLVHCTAGVGRTGTYIGLDIAFEEAVARAKVNVLDVVLKMRKERCIMVQTLAQYVFLHKVLLEAYTGRNTTFPIHQFETTHPGPISAHKTNSVIDSEFQRIMQMRSLTPELTYKGAREKENAEKNRSLDALPCDEHRVFLTAHVPRRNQYINAVFMPGSEKRDVSLVRFDDWSEEIPGNTSELLTLISFIDKRRQVEDNSSPVVIQCMLSTATATKSLSNVFQRHRCTPTLVEHECVSQVNTKGKDYLRANVHWT</sequence>
<dbReference type="PANTHER" id="PTHR19134:SF562">
    <property type="entry name" value="PROTEIN-TYROSINE-PHOSPHATASE"/>
    <property type="match status" value="1"/>
</dbReference>
<dbReference type="Proteomes" id="UP000245119">
    <property type="component" value="Linkage Group LG9"/>
</dbReference>
<dbReference type="CDD" id="cd00047">
    <property type="entry name" value="PTPc"/>
    <property type="match status" value="1"/>
</dbReference>